<reference evidence="2 3" key="1">
    <citation type="submission" date="2019-07" db="EMBL/GenBank/DDBJ databases">
        <authorList>
            <person name="Park Y.J."/>
            <person name="Jeong S.E."/>
            <person name="Jung H.S."/>
        </authorList>
    </citation>
    <scope>NUCLEOTIDE SEQUENCE [LARGE SCALE GENOMIC DNA]</scope>
    <source>
        <strain evidence="3">P16(2019)</strain>
    </source>
</reference>
<dbReference type="EMBL" id="VLXZ01000010">
    <property type="protein sequence ID" value="TSB45560.1"/>
    <property type="molecule type" value="Genomic_DNA"/>
</dbReference>
<dbReference type="GO" id="GO:0004519">
    <property type="term" value="F:endonuclease activity"/>
    <property type="evidence" value="ECO:0007669"/>
    <property type="project" value="UniProtKB-KW"/>
</dbReference>
<protein>
    <submittedName>
        <fullName evidence="2">HNH endonuclease</fullName>
    </submittedName>
</protein>
<gene>
    <name evidence="2" type="ORF">FN960_15435</name>
</gene>
<dbReference type="OrthoDB" id="2186822at2"/>
<proteinExistence type="predicted"/>
<accession>A0A553ZVQ8</accession>
<keyword evidence="2" id="KW-0378">Hydrolase</keyword>
<evidence type="ECO:0000313" key="3">
    <source>
        <dbReference type="Proteomes" id="UP000318521"/>
    </source>
</evidence>
<feature type="compositionally biased region" description="Gly residues" evidence="1">
    <location>
        <begin position="299"/>
        <end position="308"/>
    </location>
</feature>
<feature type="region of interest" description="Disordered" evidence="1">
    <location>
        <begin position="289"/>
        <end position="308"/>
    </location>
</feature>
<keyword evidence="2" id="KW-0540">Nuclease</keyword>
<keyword evidence="3" id="KW-1185">Reference proteome</keyword>
<dbReference type="Proteomes" id="UP000318521">
    <property type="component" value="Unassembled WGS sequence"/>
</dbReference>
<dbReference type="AlphaFoldDB" id="A0A553ZVQ8"/>
<organism evidence="2 3">
    <name type="scientific">Alkalicoccobacillus porphyridii</name>
    <dbReference type="NCBI Taxonomy" id="2597270"/>
    <lineage>
        <taxon>Bacteria</taxon>
        <taxon>Bacillati</taxon>
        <taxon>Bacillota</taxon>
        <taxon>Bacilli</taxon>
        <taxon>Bacillales</taxon>
        <taxon>Bacillaceae</taxon>
        <taxon>Alkalicoccobacillus</taxon>
    </lineage>
</organism>
<comment type="caution">
    <text evidence="2">The sequence shown here is derived from an EMBL/GenBank/DDBJ whole genome shotgun (WGS) entry which is preliminary data.</text>
</comment>
<evidence type="ECO:0000256" key="1">
    <source>
        <dbReference type="SAM" id="MobiDB-lite"/>
    </source>
</evidence>
<name>A0A553ZVQ8_9BACI</name>
<sequence length="308" mass="32716">MISRGVVMGIFRGTGKVIGQVAGLTVGGTAQLVGKVVSTKHEATGEWINEVGKGIRSASDFAFTNTGQLLDGTIQTTYGAIKKDAYHQEAGIHQLKDSAGKTINGIGNTVKYTAQNGKAVYDGFTEGDKQKAIQGIKNVGKVASVSLLAIGVLDVLIDSNVADAEAEEGLIVRNGNLGGEAHPVTGVPFVEKEFILTDGTEHSAAFPAFNSFHDVQLPEDQYLQSDRVHFAYANNDLATAIAEDPKLADELRLTSTDISILQNGDTPSGYSWHHSEDPGKMQLVNTEDHINTGHTGGREIWGGGTENR</sequence>
<keyword evidence="2" id="KW-0255">Endonuclease</keyword>
<evidence type="ECO:0000313" key="2">
    <source>
        <dbReference type="EMBL" id="TSB45560.1"/>
    </source>
</evidence>
<dbReference type="Pfam" id="PF12639">
    <property type="entry name" value="Colicin-DNase"/>
    <property type="match status" value="1"/>
</dbReference>